<proteinExistence type="predicted"/>
<name>A0ABP8WRQ7_9ACTN</name>
<evidence type="ECO:0000313" key="1">
    <source>
        <dbReference type="EMBL" id="GAA4693984.1"/>
    </source>
</evidence>
<evidence type="ECO:0000313" key="2">
    <source>
        <dbReference type="Proteomes" id="UP001500621"/>
    </source>
</evidence>
<gene>
    <name evidence="1" type="ORF">GCM10023226_35010</name>
</gene>
<dbReference type="Proteomes" id="UP001500621">
    <property type="component" value="Unassembled WGS sequence"/>
</dbReference>
<organism evidence="1 2">
    <name type="scientific">Nocardioides nanhaiensis</name>
    <dbReference type="NCBI Taxonomy" id="1476871"/>
    <lineage>
        <taxon>Bacteria</taxon>
        <taxon>Bacillati</taxon>
        <taxon>Actinomycetota</taxon>
        <taxon>Actinomycetes</taxon>
        <taxon>Propionibacteriales</taxon>
        <taxon>Nocardioidaceae</taxon>
        <taxon>Nocardioides</taxon>
    </lineage>
</organism>
<accession>A0ABP8WRQ7</accession>
<dbReference type="RefSeq" id="WP_345268287.1">
    <property type="nucleotide sequence ID" value="NZ_BAABIM010000004.1"/>
</dbReference>
<keyword evidence="2" id="KW-1185">Reference proteome</keyword>
<comment type="caution">
    <text evidence="1">The sequence shown here is derived from an EMBL/GenBank/DDBJ whole genome shotgun (WGS) entry which is preliminary data.</text>
</comment>
<protein>
    <submittedName>
        <fullName evidence="1">Uncharacterized protein</fullName>
    </submittedName>
</protein>
<reference evidence="2" key="1">
    <citation type="journal article" date="2019" name="Int. J. Syst. Evol. Microbiol.">
        <title>The Global Catalogue of Microorganisms (GCM) 10K type strain sequencing project: providing services to taxonomists for standard genome sequencing and annotation.</title>
        <authorList>
            <consortium name="The Broad Institute Genomics Platform"/>
            <consortium name="The Broad Institute Genome Sequencing Center for Infectious Disease"/>
            <person name="Wu L."/>
            <person name="Ma J."/>
        </authorList>
    </citation>
    <scope>NUCLEOTIDE SEQUENCE [LARGE SCALE GENOMIC DNA]</scope>
    <source>
        <strain evidence="2">JCM 18127</strain>
    </source>
</reference>
<sequence>MKKAIVAVVVVFLGFWMFTDPNGLADTMQAGGEQTWELTQQLFAAVIDFFGALG</sequence>
<dbReference type="EMBL" id="BAABIM010000004">
    <property type="protein sequence ID" value="GAA4693984.1"/>
    <property type="molecule type" value="Genomic_DNA"/>
</dbReference>